<feature type="compositionally biased region" description="Basic residues" evidence="5">
    <location>
        <begin position="646"/>
        <end position="658"/>
    </location>
</feature>
<evidence type="ECO:0000313" key="8">
    <source>
        <dbReference type="Proteomes" id="UP001153069"/>
    </source>
</evidence>
<feature type="compositionally biased region" description="Basic and acidic residues" evidence="5">
    <location>
        <begin position="602"/>
        <end position="616"/>
    </location>
</feature>
<dbReference type="Gene3D" id="3.90.640.10">
    <property type="entry name" value="Actin, Chain A, domain 4"/>
    <property type="match status" value="1"/>
</dbReference>
<keyword evidence="4" id="KW-0143">Chaperone</keyword>
<accession>A0A9N8EV22</accession>
<feature type="compositionally biased region" description="Acidic residues" evidence="5">
    <location>
        <begin position="576"/>
        <end position="589"/>
    </location>
</feature>
<dbReference type="Pfam" id="PF00012">
    <property type="entry name" value="HSP70"/>
    <property type="match status" value="1"/>
</dbReference>
<feature type="signal peptide" evidence="6">
    <location>
        <begin position="1"/>
        <end position="18"/>
    </location>
</feature>
<evidence type="ECO:0000256" key="6">
    <source>
        <dbReference type="SAM" id="SignalP"/>
    </source>
</evidence>
<dbReference type="EMBL" id="CAICTM010002297">
    <property type="protein sequence ID" value="CAB9528712.1"/>
    <property type="molecule type" value="Genomic_DNA"/>
</dbReference>
<keyword evidence="2" id="KW-0256">Endoplasmic reticulum</keyword>
<feature type="compositionally biased region" description="Acidic residues" evidence="5">
    <location>
        <begin position="916"/>
        <end position="926"/>
    </location>
</feature>
<feature type="region of interest" description="Disordered" evidence="5">
    <location>
        <begin position="576"/>
        <end position="658"/>
    </location>
</feature>
<feature type="compositionally biased region" description="Acidic residues" evidence="5">
    <location>
        <begin position="934"/>
        <end position="944"/>
    </location>
</feature>
<dbReference type="Gene3D" id="1.20.1270.10">
    <property type="match status" value="1"/>
</dbReference>
<dbReference type="InterPro" id="IPR029047">
    <property type="entry name" value="HSP70_peptide-bd_sf"/>
</dbReference>
<dbReference type="CDD" id="cd10230">
    <property type="entry name" value="ASKHA_NBD_HSP70_HYOU1"/>
    <property type="match status" value="1"/>
</dbReference>
<dbReference type="SUPFAM" id="SSF100934">
    <property type="entry name" value="Heat shock protein 70kD (HSP70), C-terminal subdomain"/>
    <property type="match status" value="1"/>
</dbReference>
<organism evidence="7 8">
    <name type="scientific">Seminavis robusta</name>
    <dbReference type="NCBI Taxonomy" id="568900"/>
    <lineage>
        <taxon>Eukaryota</taxon>
        <taxon>Sar</taxon>
        <taxon>Stramenopiles</taxon>
        <taxon>Ochrophyta</taxon>
        <taxon>Bacillariophyta</taxon>
        <taxon>Bacillariophyceae</taxon>
        <taxon>Bacillariophycidae</taxon>
        <taxon>Naviculales</taxon>
        <taxon>Naviculaceae</taxon>
        <taxon>Seminavis</taxon>
    </lineage>
</organism>
<feature type="chain" id="PRO_5040347354" evidence="6">
    <location>
        <begin position="19"/>
        <end position="953"/>
    </location>
</feature>
<keyword evidence="8" id="KW-1185">Reference proteome</keyword>
<evidence type="ECO:0000256" key="4">
    <source>
        <dbReference type="ARBA" id="ARBA00023186"/>
    </source>
</evidence>
<dbReference type="AlphaFoldDB" id="A0A9N8EV22"/>
<feature type="compositionally biased region" description="Basic residues" evidence="5">
    <location>
        <begin position="873"/>
        <end position="883"/>
    </location>
</feature>
<dbReference type="GO" id="GO:0030968">
    <property type="term" value="P:endoplasmic reticulum unfolded protein response"/>
    <property type="evidence" value="ECO:0007669"/>
    <property type="project" value="TreeGrafter"/>
</dbReference>
<feature type="region of interest" description="Disordered" evidence="5">
    <location>
        <begin position="842"/>
        <end position="953"/>
    </location>
</feature>
<dbReference type="SUPFAM" id="SSF53067">
    <property type="entry name" value="Actin-like ATPase domain"/>
    <property type="match status" value="2"/>
</dbReference>
<comment type="caution">
    <text evidence="7">The sequence shown here is derived from an EMBL/GenBank/DDBJ whole genome shotgun (WGS) entry which is preliminary data.</text>
</comment>
<dbReference type="InterPro" id="IPR029048">
    <property type="entry name" value="HSP70_C_sf"/>
</dbReference>
<evidence type="ECO:0000256" key="2">
    <source>
        <dbReference type="ARBA" id="ARBA00022824"/>
    </source>
</evidence>
<keyword evidence="3" id="KW-0067">ATP-binding</keyword>
<dbReference type="InterPro" id="IPR013126">
    <property type="entry name" value="Hsp_70_fam"/>
</dbReference>
<dbReference type="PRINTS" id="PR00301">
    <property type="entry name" value="HEATSHOCK70"/>
</dbReference>
<protein>
    <submittedName>
        <fullName evidence="7">Hypoxia up-regulated protein 1</fullName>
    </submittedName>
</protein>
<dbReference type="Proteomes" id="UP001153069">
    <property type="component" value="Unassembled WGS sequence"/>
</dbReference>
<evidence type="ECO:0000256" key="5">
    <source>
        <dbReference type="SAM" id="MobiDB-lite"/>
    </source>
</evidence>
<keyword evidence="1" id="KW-0547">Nucleotide-binding</keyword>
<evidence type="ECO:0000256" key="3">
    <source>
        <dbReference type="ARBA" id="ARBA00022840"/>
    </source>
</evidence>
<keyword evidence="6" id="KW-0732">Signal</keyword>
<dbReference type="Gene3D" id="2.60.34.10">
    <property type="entry name" value="Substrate Binding Domain Of DNAk, Chain A, domain 1"/>
    <property type="match status" value="1"/>
</dbReference>
<evidence type="ECO:0000256" key="1">
    <source>
        <dbReference type="ARBA" id="ARBA00022741"/>
    </source>
</evidence>
<feature type="compositionally biased region" description="Low complexity" evidence="5">
    <location>
        <begin position="889"/>
        <end position="901"/>
    </location>
</feature>
<dbReference type="InterPro" id="IPR043129">
    <property type="entry name" value="ATPase_NBD"/>
</dbReference>
<dbReference type="GO" id="GO:0005524">
    <property type="term" value="F:ATP binding"/>
    <property type="evidence" value="ECO:0007669"/>
    <property type="project" value="UniProtKB-KW"/>
</dbReference>
<reference evidence="7" key="1">
    <citation type="submission" date="2020-06" db="EMBL/GenBank/DDBJ databases">
        <authorList>
            <consortium name="Plant Systems Biology data submission"/>
        </authorList>
    </citation>
    <scope>NUCLEOTIDE SEQUENCE</scope>
    <source>
        <strain evidence="7">D6</strain>
    </source>
</reference>
<name>A0A9N8EV22_9STRA</name>
<dbReference type="GO" id="GO:0140662">
    <property type="term" value="F:ATP-dependent protein folding chaperone"/>
    <property type="evidence" value="ECO:0007669"/>
    <property type="project" value="InterPro"/>
</dbReference>
<gene>
    <name evidence="7" type="ORF">SEMRO_2299_G322460.1</name>
</gene>
<dbReference type="Gene3D" id="3.30.30.30">
    <property type="match status" value="1"/>
</dbReference>
<proteinExistence type="predicted"/>
<dbReference type="PANTHER" id="PTHR45639:SF3">
    <property type="entry name" value="HYPOXIA UP-REGULATED PROTEIN 1"/>
    <property type="match status" value="1"/>
</dbReference>
<dbReference type="PANTHER" id="PTHR45639">
    <property type="entry name" value="HSC70CB, ISOFORM G-RELATED"/>
    <property type="match status" value="1"/>
</dbReference>
<dbReference type="GO" id="GO:0034663">
    <property type="term" value="C:endoplasmic reticulum chaperone complex"/>
    <property type="evidence" value="ECO:0007669"/>
    <property type="project" value="TreeGrafter"/>
</dbReference>
<feature type="compositionally biased region" description="Basic and acidic residues" evidence="5">
    <location>
        <begin position="842"/>
        <end position="853"/>
    </location>
</feature>
<dbReference type="FunFam" id="3.90.640.10:FF:000004">
    <property type="entry name" value="Heat shock 70 kDa protein 4"/>
    <property type="match status" value="1"/>
</dbReference>
<dbReference type="Gene3D" id="3.30.420.40">
    <property type="match status" value="2"/>
</dbReference>
<sequence length="953" mass="105647">MRLFSRALLLALPALVSSKAILGVDMGSLYMKVALVQRGAPLEIVTNFHSKRKTENMILFDAGTRFYGADASSLLARKPLKTPVQMSLMLGRDEDHPCVATLGERHFPVTPKFNETRNGLSLSVDNQDYTPEELVAMVLHHSKDMAQTYIGELGKDAKAAPADCVLTVPAFFTVHERRALLDAASLADLNVLGLLEENTAAALHYAMDKQFPEDQIFVFYNMGGTAVQVSVVKLHNYNMTSGLSSKPKTVGALEVLSKAWDATLGGQSFDHRIVEYLADEFNAKWDKQRNDGKKKDVRTVPRAMTKIRLQANKVKHVLSANMEIPIFMDSLHDDCALSTLMTRAKLEELCVDLIERATKPVYQALEYANITLSDVHGIEMIGGGMRIPRIQTDLKKALNDIELGMHINADESMALGAAFHGANLSTAFRVRHVGLLDVNPFPIRITLKELETEEQKKGLFGGGGKKKKDDGEEVWGKNATILKAFGKLGVKKTIAFTHDKDIHCALDYEEAETLPEGTPLGIDRFNITGVEDFAKEMEEKNLGKPKVALQFQLTDSGLTKLLKAEATVEEMYTVEEEVEVDDDEADDEASNATNTKEEEADADAKTEDAEDKKEEEATADEVNATEANETDTDANATSEKADEKPVKKKKKKTITQTKEKKRVHKRALTVKTYNVGKVQPYSAELLAESKAKLQALAKKDKERVLLEEAKNKVESYVYHIKNKLVDDEENIGKVSTEEQRAEVLKLAEDAEEWMYEDGSTADLATTEDKYAEISVPAEKIFNRVKEMTARPEAVVAMKGRLTKVGELMTKWETTMPQVTEEERGEVLKLVDDVTAWIKEKEEAQSKVEAHEDPAFTSAEVPIQIKPIEVLVAKLKRKPKPKPPKKNETDANATDTNSTNATDAEETNSTEAKDADSENETADEPAEGEAKEDGEKEEAEADPEEGESKKDDEL</sequence>
<evidence type="ECO:0000313" key="7">
    <source>
        <dbReference type="EMBL" id="CAB9528712.1"/>
    </source>
</evidence>
<dbReference type="OrthoDB" id="10262720at2759"/>